<feature type="compositionally biased region" description="Low complexity" evidence="7">
    <location>
        <begin position="31"/>
        <end position="42"/>
    </location>
</feature>
<gene>
    <name evidence="8" type="ORF">OFUS_LOCUS5193</name>
</gene>
<dbReference type="SMART" id="SM00353">
    <property type="entry name" value="HLH"/>
    <property type="match status" value="1"/>
</dbReference>
<dbReference type="GO" id="GO:0000978">
    <property type="term" value="F:RNA polymerase II cis-regulatory region sequence-specific DNA binding"/>
    <property type="evidence" value="ECO:0007669"/>
    <property type="project" value="TreeGrafter"/>
</dbReference>
<protein>
    <submittedName>
        <fullName evidence="8">Uncharacterized protein</fullName>
    </submittedName>
</protein>
<comment type="subcellular location">
    <subcellularLocation>
        <location evidence="1">Nucleus</location>
    </subcellularLocation>
</comment>
<dbReference type="GO" id="GO:0005634">
    <property type="term" value="C:nucleus"/>
    <property type="evidence" value="ECO:0007669"/>
    <property type="project" value="UniProtKB-SubCell"/>
</dbReference>
<dbReference type="GO" id="GO:0046983">
    <property type="term" value="F:protein dimerization activity"/>
    <property type="evidence" value="ECO:0007669"/>
    <property type="project" value="InterPro"/>
</dbReference>
<organism evidence="8 9">
    <name type="scientific">Owenia fusiformis</name>
    <name type="common">Polychaete worm</name>
    <dbReference type="NCBI Taxonomy" id="6347"/>
    <lineage>
        <taxon>Eukaryota</taxon>
        <taxon>Metazoa</taxon>
        <taxon>Spiralia</taxon>
        <taxon>Lophotrochozoa</taxon>
        <taxon>Annelida</taxon>
        <taxon>Polychaeta</taxon>
        <taxon>Sedentaria</taxon>
        <taxon>Canalipalpata</taxon>
        <taxon>Sabellida</taxon>
        <taxon>Oweniida</taxon>
        <taxon>Oweniidae</taxon>
        <taxon>Owenia</taxon>
    </lineage>
</organism>
<dbReference type="OrthoDB" id="10029128at2759"/>
<feature type="region of interest" description="Disordered" evidence="7">
    <location>
        <begin position="128"/>
        <end position="160"/>
    </location>
</feature>
<feature type="region of interest" description="Disordered" evidence="7">
    <location>
        <begin position="13"/>
        <end position="70"/>
    </location>
</feature>
<accession>A0A8J1TIR0</accession>
<keyword evidence="4" id="KW-0804">Transcription</keyword>
<feature type="region of interest" description="Disordered" evidence="7">
    <location>
        <begin position="209"/>
        <end position="242"/>
    </location>
</feature>
<dbReference type="Pfam" id="PF00010">
    <property type="entry name" value="HLH"/>
    <property type="match status" value="1"/>
</dbReference>
<reference evidence="8" key="1">
    <citation type="submission" date="2022-03" db="EMBL/GenBank/DDBJ databases">
        <authorList>
            <person name="Martin C."/>
        </authorList>
    </citation>
    <scope>NUCLEOTIDE SEQUENCE</scope>
</reference>
<keyword evidence="2" id="KW-0805">Transcription regulation</keyword>
<evidence type="ECO:0000256" key="7">
    <source>
        <dbReference type="SAM" id="MobiDB-lite"/>
    </source>
</evidence>
<dbReference type="InterPro" id="IPR052207">
    <property type="entry name" value="Max-like/E-box_TFs"/>
</dbReference>
<evidence type="ECO:0000256" key="3">
    <source>
        <dbReference type="ARBA" id="ARBA00023125"/>
    </source>
</evidence>
<evidence type="ECO:0000313" key="9">
    <source>
        <dbReference type="Proteomes" id="UP000749559"/>
    </source>
</evidence>
<dbReference type="CDD" id="cd11419">
    <property type="entry name" value="bHLHzip_TFAP4"/>
    <property type="match status" value="1"/>
</dbReference>
<evidence type="ECO:0000256" key="6">
    <source>
        <dbReference type="SAM" id="Coils"/>
    </source>
</evidence>
<dbReference type="SUPFAM" id="SSF47459">
    <property type="entry name" value="HLH, helix-loop-helix DNA-binding domain"/>
    <property type="match status" value="1"/>
</dbReference>
<keyword evidence="3" id="KW-0238">DNA-binding</keyword>
<keyword evidence="9" id="KW-1185">Reference proteome</keyword>
<feature type="coiled-coil region" evidence="6">
    <location>
        <begin position="163"/>
        <end position="190"/>
    </location>
</feature>
<keyword evidence="6" id="KW-0175">Coiled coil</keyword>
<dbReference type="InterPro" id="IPR036638">
    <property type="entry name" value="HLH_DNA-bd_sf"/>
</dbReference>
<dbReference type="Proteomes" id="UP000749559">
    <property type="component" value="Unassembled WGS sequence"/>
</dbReference>
<dbReference type="PROSITE" id="PS50888">
    <property type="entry name" value="BHLH"/>
    <property type="match status" value="1"/>
</dbReference>
<evidence type="ECO:0000256" key="1">
    <source>
        <dbReference type="ARBA" id="ARBA00004123"/>
    </source>
</evidence>
<dbReference type="InterPro" id="IPR011598">
    <property type="entry name" value="bHLH_dom"/>
</dbReference>
<feature type="compositionally biased region" description="Basic and acidic residues" evidence="7">
    <location>
        <begin position="48"/>
        <end position="65"/>
    </location>
</feature>
<dbReference type="PANTHER" id="PTHR15741:SF27">
    <property type="entry name" value="TRANSCRIPTION FACTOR AP-4"/>
    <property type="match status" value="1"/>
</dbReference>
<evidence type="ECO:0000256" key="2">
    <source>
        <dbReference type="ARBA" id="ARBA00023015"/>
    </source>
</evidence>
<dbReference type="AlphaFoldDB" id="A0A8J1TIR0"/>
<proteinExistence type="predicted"/>
<evidence type="ECO:0000313" key="8">
    <source>
        <dbReference type="EMBL" id="CAH1778252.1"/>
    </source>
</evidence>
<dbReference type="EMBL" id="CAIIXF020000002">
    <property type="protein sequence ID" value="CAH1778252.1"/>
    <property type="molecule type" value="Genomic_DNA"/>
</dbReference>
<feature type="compositionally biased region" description="Basic and acidic residues" evidence="7">
    <location>
        <begin position="336"/>
        <end position="349"/>
    </location>
</feature>
<comment type="caution">
    <text evidence="8">The sequence shown here is derived from an EMBL/GenBank/DDBJ whole genome shotgun (WGS) entry which is preliminary data.</text>
</comment>
<name>A0A8J1TIR0_OWEFU</name>
<evidence type="ECO:0000256" key="5">
    <source>
        <dbReference type="ARBA" id="ARBA00023242"/>
    </source>
</evidence>
<keyword evidence="5" id="KW-0539">Nucleus</keyword>
<dbReference type="PANTHER" id="PTHR15741">
    <property type="entry name" value="BASIC HELIX-LOOP-HELIX ZIP TRANSCRIPTION FACTOR"/>
    <property type="match status" value="1"/>
</dbReference>
<dbReference type="Gene3D" id="4.10.280.10">
    <property type="entry name" value="Helix-loop-helix DNA-binding domain"/>
    <property type="match status" value="1"/>
</dbReference>
<sequence length="407" mass="45490">MKMAIYQRGLEKRRLSGVYDSENNSFQTEIGSSPPSSPGSQSENAPPETDKRLRREIANSNERRRMQSINSGFQTLKGVIPHQDGEKLSKAAILQQTSEFIQTLVREKERLISQNASLKQMLTDLSVRHGDLDSHPGSPPAKRKKRDTESSDEGIGLTERDDYDDIKKEILELRSELQKERQLRHLAEEKMLDMLEVQKFQNSVVPSKVPASPLAPSDPAPVSPVHTSPLAKRESSTCYAPPVVPRRHSMEETTRPETVAMPTIVEPVPPPRPSVVMTTMQPVPLPAVTQEQQHPYNLNSSMSRRNLETIVEAIRHLEGDAVLEDAPAAAKPISPLRREDSYSGEESKCESSSGADSPPYSINIQASAIKQELPSHKYPITMQVLHRPTIPPFYHLPHTPIQLVQKL</sequence>
<feature type="compositionally biased region" description="Polar residues" evidence="7">
    <location>
        <begin position="21"/>
        <end position="30"/>
    </location>
</feature>
<evidence type="ECO:0000256" key="4">
    <source>
        <dbReference type="ARBA" id="ARBA00023163"/>
    </source>
</evidence>
<feature type="region of interest" description="Disordered" evidence="7">
    <location>
        <begin position="326"/>
        <end position="360"/>
    </location>
</feature>
<dbReference type="GO" id="GO:0000981">
    <property type="term" value="F:DNA-binding transcription factor activity, RNA polymerase II-specific"/>
    <property type="evidence" value="ECO:0007669"/>
    <property type="project" value="TreeGrafter"/>
</dbReference>